<proteinExistence type="predicted"/>
<evidence type="ECO:0008006" key="4">
    <source>
        <dbReference type="Google" id="ProtNLM"/>
    </source>
</evidence>
<dbReference type="HOGENOM" id="CLU_672501_0_0_7"/>
<dbReference type="KEGG" id="scl:sce2844"/>
<feature type="region of interest" description="Disordered" evidence="1">
    <location>
        <begin position="217"/>
        <end position="264"/>
    </location>
</feature>
<feature type="region of interest" description="Disordered" evidence="1">
    <location>
        <begin position="30"/>
        <end position="78"/>
    </location>
</feature>
<dbReference type="Proteomes" id="UP000002139">
    <property type="component" value="Chromosome"/>
</dbReference>
<feature type="region of interest" description="Disordered" evidence="1">
    <location>
        <begin position="372"/>
        <end position="409"/>
    </location>
</feature>
<accession>A9GEE9</accession>
<feature type="compositionally biased region" description="Low complexity" evidence="1">
    <location>
        <begin position="217"/>
        <end position="236"/>
    </location>
</feature>
<gene>
    <name evidence="2" type="ordered locus">sce2844</name>
</gene>
<dbReference type="AlphaFoldDB" id="A9GEE9"/>
<feature type="compositionally biased region" description="Basic and acidic residues" evidence="1">
    <location>
        <begin position="47"/>
        <end position="62"/>
    </location>
</feature>
<feature type="compositionally biased region" description="Basic and acidic residues" evidence="1">
    <location>
        <begin position="101"/>
        <end position="113"/>
    </location>
</feature>
<name>A9GEE9_SORC5</name>
<keyword evidence="3" id="KW-1185">Reference proteome</keyword>
<reference evidence="2 3" key="1">
    <citation type="journal article" date="2007" name="Nat. Biotechnol.">
        <title>Complete genome sequence of the myxobacterium Sorangium cellulosum.</title>
        <authorList>
            <person name="Schneiker S."/>
            <person name="Perlova O."/>
            <person name="Kaiser O."/>
            <person name="Gerth K."/>
            <person name="Alici A."/>
            <person name="Altmeyer M.O."/>
            <person name="Bartels D."/>
            <person name="Bekel T."/>
            <person name="Beyer S."/>
            <person name="Bode E."/>
            <person name="Bode H.B."/>
            <person name="Bolten C.J."/>
            <person name="Choudhuri J.V."/>
            <person name="Doss S."/>
            <person name="Elnakady Y.A."/>
            <person name="Frank B."/>
            <person name="Gaigalat L."/>
            <person name="Goesmann A."/>
            <person name="Groeger C."/>
            <person name="Gross F."/>
            <person name="Jelsbak L."/>
            <person name="Jelsbak L."/>
            <person name="Kalinowski J."/>
            <person name="Kegler C."/>
            <person name="Knauber T."/>
            <person name="Konietzny S."/>
            <person name="Kopp M."/>
            <person name="Krause L."/>
            <person name="Krug D."/>
            <person name="Linke B."/>
            <person name="Mahmud T."/>
            <person name="Martinez-Arias R."/>
            <person name="McHardy A.C."/>
            <person name="Merai M."/>
            <person name="Meyer F."/>
            <person name="Mormann S."/>
            <person name="Munoz-Dorado J."/>
            <person name="Perez J."/>
            <person name="Pradella S."/>
            <person name="Rachid S."/>
            <person name="Raddatz G."/>
            <person name="Rosenau F."/>
            <person name="Rueckert C."/>
            <person name="Sasse F."/>
            <person name="Scharfe M."/>
            <person name="Schuster S.C."/>
            <person name="Suen G."/>
            <person name="Treuner-Lange A."/>
            <person name="Velicer G.J."/>
            <person name="Vorholter F.-J."/>
            <person name="Weissman K.J."/>
            <person name="Welch R.D."/>
            <person name="Wenzel S.C."/>
            <person name="Whitworth D.E."/>
            <person name="Wilhelm S."/>
            <person name="Wittmann C."/>
            <person name="Bloecker H."/>
            <person name="Puehler A."/>
            <person name="Mueller R."/>
        </authorList>
    </citation>
    <scope>NUCLEOTIDE SEQUENCE [LARGE SCALE GENOMIC DNA]</scope>
    <source>
        <strain evidence="3">So ce56</strain>
    </source>
</reference>
<evidence type="ECO:0000313" key="3">
    <source>
        <dbReference type="Proteomes" id="UP000002139"/>
    </source>
</evidence>
<feature type="compositionally biased region" description="Basic and acidic residues" evidence="1">
    <location>
        <begin position="69"/>
        <end position="78"/>
    </location>
</feature>
<sequence>MAVHREPRDERARVVQRDAGALHVHVRDRLHRAGALDERPLAAPSADAREQRVADRVEVREAPRHHHDRQGEGFVERREIDDVEARHRDALEHDHLRLGVEARAADHRGDRGRGVPPVAPRAGGEDALEAQPRKDGPDDQHVAAVVAGERRVVDADDVREAWSAGRHTRSLPCCRLCRASRSCCTVRMRPSRHLSLSLSLALGLASSLALAQGATAQPAPKAPAAPEKAAAPQKPAVNKPRGGSAPQRPGRARKPKKDAQASLAGRPVATFPGFRMLPTGGSRVFVQIHGGKVDVAESKAAGRLVYRLKGAGAIQTNRFPLVTSFFATPVTQVQLVGQGNDLDMVIDLRTQADATYRVLETDQGMVLQVDFPPSVPEQRSAAPAEGARKRSERRTISQDPGSDEESSDL</sequence>
<feature type="compositionally biased region" description="Basic and acidic residues" evidence="1">
    <location>
        <begin position="386"/>
        <end position="396"/>
    </location>
</feature>
<evidence type="ECO:0000256" key="1">
    <source>
        <dbReference type="SAM" id="MobiDB-lite"/>
    </source>
</evidence>
<feature type="region of interest" description="Disordered" evidence="1">
    <location>
        <begin position="101"/>
        <end position="139"/>
    </location>
</feature>
<dbReference type="EMBL" id="AM746676">
    <property type="protein sequence ID" value="CAN93003.1"/>
    <property type="molecule type" value="Genomic_DNA"/>
</dbReference>
<organism evidence="2 3">
    <name type="scientific">Sorangium cellulosum (strain So ce56)</name>
    <name type="common">Polyangium cellulosum (strain So ce56)</name>
    <dbReference type="NCBI Taxonomy" id="448385"/>
    <lineage>
        <taxon>Bacteria</taxon>
        <taxon>Pseudomonadati</taxon>
        <taxon>Myxococcota</taxon>
        <taxon>Polyangia</taxon>
        <taxon>Polyangiales</taxon>
        <taxon>Polyangiaceae</taxon>
        <taxon>Sorangium</taxon>
    </lineage>
</organism>
<protein>
    <recommendedName>
        <fullName evidence="4">AMIN domain-containing protein</fullName>
    </recommendedName>
</protein>
<evidence type="ECO:0000313" key="2">
    <source>
        <dbReference type="EMBL" id="CAN93003.1"/>
    </source>
</evidence>